<dbReference type="PATRIC" id="fig|1265738.3.peg.7104"/>
<evidence type="ECO:0000313" key="3">
    <source>
        <dbReference type="Proteomes" id="UP000011991"/>
    </source>
</evidence>
<accession>M5R996</accession>
<gene>
    <name evidence="2" type="ORF">RMSM_07128</name>
</gene>
<protein>
    <submittedName>
        <fullName evidence="2">Domain protein jellyroll fold domain protein</fullName>
    </submittedName>
</protein>
<feature type="region of interest" description="Disordered" evidence="1">
    <location>
        <begin position="73"/>
        <end position="119"/>
    </location>
</feature>
<dbReference type="OrthoDB" id="292867at2"/>
<dbReference type="Gene3D" id="2.60.120.200">
    <property type="match status" value="1"/>
</dbReference>
<proteinExistence type="predicted"/>
<evidence type="ECO:0000256" key="1">
    <source>
        <dbReference type="SAM" id="MobiDB-lite"/>
    </source>
</evidence>
<dbReference type="AlphaFoldDB" id="M5R996"/>
<dbReference type="EMBL" id="ANOG01001017">
    <property type="protein sequence ID" value="EMI15945.1"/>
    <property type="molecule type" value="Genomic_DNA"/>
</dbReference>
<name>M5R996_9BACT</name>
<comment type="caution">
    <text evidence="2">The sequence shown here is derived from an EMBL/GenBank/DDBJ whole genome shotgun (WGS) entry which is preliminary data.</text>
</comment>
<dbReference type="Pfam" id="PF13385">
    <property type="entry name" value="Laminin_G_3"/>
    <property type="match status" value="1"/>
</dbReference>
<reference evidence="2 3" key="1">
    <citation type="journal article" date="2013" name="Mar. Genomics">
        <title>Expression of sulfatases in Rhodopirellula baltica and the diversity of sulfatases in the genus Rhodopirellula.</title>
        <authorList>
            <person name="Wegner C.E."/>
            <person name="Richter-Heitmann T."/>
            <person name="Klindworth A."/>
            <person name="Klockow C."/>
            <person name="Richter M."/>
            <person name="Achstetter T."/>
            <person name="Glockner F.O."/>
            <person name="Harder J."/>
        </authorList>
    </citation>
    <scope>NUCLEOTIDE SEQUENCE [LARGE SCALE GENOMIC DNA]</scope>
    <source>
        <strain evidence="2 3">SM1</strain>
    </source>
</reference>
<evidence type="ECO:0000313" key="2">
    <source>
        <dbReference type="EMBL" id="EMI15945.1"/>
    </source>
</evidence>
<feature type="compositionally biased region" description="Polar residues" evidence="1">
    <location>
        <begin position="89"/>
        <end position="98"/>
    </location>
</feature>
<sequence>MNTDNHPLQTLRTLIVKSQSESLSESEIAELNELICSEGGAPEAAALIDQLCAFSDSGRLDSLPMAEVLSEAFSHPQTPKHEQRRAGLSATSIATSPHKTPKTLSGADAVSSPEQVSVSRSPGGWTKAYWWVGLAASHLLIASLAWSLAKPSPRHPSFDNRFSAEQTVQAKLPQLVSMTACVWSSTGDLVPTIGEPIESGEVLKLVEGIAELRIGEGTPGEALVRIEGPASVSIGADGQIGLLNGSMTAKSLGTGSRNVTVNTTIGKILVDGQSSIGLVSSDSETEVHLFTGRVSVELNQADFGLSNIYLEEGEAVRLSLTSGAGVSVVKFEASEANFVSARSPGFDPLDLGKKYVDAVLDSQPSIYWRFEELKGEFSEFVENQGSAPGMNAIVVGNPGWRKYGGNRVAEFGTSRSSAFRCVEPWPEKPLDNYTVEMWVKPQLFHHGEVFCMHGVESLADGRYQHTMMLETTAQHYFTHRLSDSPANRFRFVHRRLGAPQPISATSLFADGQYQARVWQHVVAAKKEDRQMLWVNGQLAAERNNPVPLDEKVQILVGQVYPDSLYRRFVGQIDEVAIYDRCLTAAELRKHIKAAGRSVAPGGDAGLKVVTPESN</sequence>
<dbReference type="RefSeq" id="WP_008707949.1">
    <property type="nucleotide sequence ID" value="NZ_ANOG01001017.1"/>
</dbReference>
<keyword evidence="3" id="KW-1185">Reference proteome</keyword>
<dbReference type="SUPFAM" id="SSF49899">
    <property type="entry name" value="Concanavalin A-like lectins/glucanases"/>
    <property type="match status" value="1"/>
</dbReference>
<dbReference type="Proteomes" id="UP000011991">
    <property type="component" value="Unassembled WGS sequence"/>
</dbReference>
<dbReference type="InterPro" id="IPR013320">
    <property type="entry name" value="ConA-like_dom_sf"/>
</dbReference>
<organism evidence="2 3">
    <name type="scientific">Rhodopirellula maiorica SM1</name>
    <dbReference type="NCBI Taxonomy" id="1265738"/>
    <lineage>
        <taxon>Bacteria</taxon>
        <taxon>Pseudomonadati</taxon>
        <taxon>Planctomycetota</taxon>
        <taxon>Planctomycetia</taxon>
        <taxon>Pirellulales</taxon>
        <taxon>Pirellulaceae</taxon>
        <taxon>Novipirellula</taxon>
    </lineage>
</organism>